<gene>
    <name evidence="2" type="ORF">PENTCL1PPCAC_9879</name>
</gene>
<sequence>MLKMPLKNRDTRSRRTLLNPRVLSSAIEVGTIYASGHGYSIRKGVSISLFLKMNNDYSDEEVYEVIHSSDHQRSRWQHLRRLRLTAEARTEHFRVLEERDQMIAEMQSRQIFLDELVVKQYEMIDNLNSKIKRMEIDFREALNPMESMARMLEREMERMDKIDREKQQRRKPLMVMDVGGASATDDSHYKKIEAEIICHKQERKDNDHEEEPILTVENENNDEGKEKERMEIDEKSGRVLFLKEQAVETAEAIIDQNEPTMKDNAVMDEEILNETAKVDSQDHPEIDKGGNEDVAKSDGILDTMDNAAYEKETGIVIEHVNQNVAFAYMLASLLFNFQTFISFSPGDEQAQVGFQGMVVLSDILALLSFITYSPHLLVCKIGCEVPRLLLANYEGTMIAVNLRFLTLIVVVSCWCRLSGTASVIKTECGPAEAASIRVVGTVITAGAYSVIL</sequence>
<evidence type="ECO:0000313" key="3">
    <source>
        <dbReference type="Proteomes" id="UP001432027"/>
    </source>
</evidence>
<feature type="region of interest" description="Disordered" evidence="1">
    <location>
        <begin position="278"/>
        <end position="297"/>
    </location>
</feature>
<proteinExistence type="predicted"/>
<reference evidence="2" key="1">
    <citation type="submission" date="2023-10" db="EMBL/GenBank/DDBJ databases">
        <title>Genome assembly of Pristionchus species.</title>
        <authorList>
            <person name="Yoshida K."/>
            <person name="Sommer R.J."/>
        </authorList>
    </citation>
    <scope>NUCLEOTIDE SEQUENCE</scope>
    <source>
        <strain evidence="2">RS0144</strain>
    </source>
</reference>
<dbReference type="EMBL" id="BTSX01000003">
    <property type="protein sequence ID" value="GMS87704.1"/>
    <property type="molecule type" value="Genomic_DNA"/>
</dbReference>
<evidence type="ECO:0000313" key="2">
    <source>
        <dbReference type="EMBL" id="GMS87704.1"/>
    </source>
</evidence>
<name>A0AAV5T287_9BILA</name>
<evidence type="ECO:0008006" key="4">
    <source>
        <dbReference type="Google" id="ProtNLM"/>
    </source>
</evidence>
<protein>
    <recommendedName>
        <fullName evidence="4">G protein-coupled receptor</fullName>
    </recommendedName>
</protein>
<organism evidence="2 3">
    <name type="scientific">Pristionchus entomophagus</name>
    <dbReference type="NCBI Taxonomy" id="358040"/>
    <lineage>
        <taxon>Eukaryota</taxon>
        <taxon>Metazoa</taxon>
        <taxon>Ecdysozoa</taxon>
        <taxon>Nematoda</taxon>
        <taxon>Chromadorea</taxon>
        <taxon>Rhabditida</taxon>
        <taxon>Rhabditina</taxon>
        <taxon>Diplogasteromorpha</taxon>
        <taxon>Diplogasteroidea</taxon>
        <taxon>Neodiplogasteridae</taxon>
        <taxon>Pristionchus</taxon>
    </lineage>
</organism>
<keyword evidence="3" id="KW-1185">Reference proteome</keyword>
<evidence type="ECO:0000256" key="1">
    <source>
        <dbReference type="SAM" id="MobiDB-lite"/>
    </source>
</evidence>
<accession>A0AAV5T287</accession>
<dbReference type="Proteomes" id="UP001432027">
    <property type="component" value="Unassembled WGS sequence"/>
</dbReference>
<feature type="compositionally biased region" description="Basic and acidic residues" evidence="1">
    <location>
        <begin position="278"/>
        <end position="296"/>
    </location>
</feature>
<dbReference type="AlphaFoldDB" id="A0AAV5T287"/>
<comment type="caution">
    <text evidence="2">The sequence shown here is derived from an EMBL/GenBank/DDBJ whole genome shotgun (WGS) entry which is preliminary data.</text>
</comment>